<proteinExistence type="predicted"/>
<protein>
    <submittedName>
        <fullName evidence="1">Uncharacterized protein</fullName>
    </submittedName>
</protein>
<name>A0A7C8TX63_ORBOL</name>
<gene>
    <name evidence="1" type="ORF">EYR41_006774</name>
</gene>
<organism evidence="1 2">
    <name type="scientific">Orbilia oligospora</name>
    <name type="common">Nematode-trapping fungus</name>
    <name type="synonym">Arthrobotrys oligospora</name>
    <dbReference type="NCBI Taxonomy" id="2813651"/>
    <lineage>
        <taxon>Eukaryota</taxon>
        <taxon>Fungi</taxon>
        <taxon>Dikarya</taxon>
        <taxon>Ascomycota</taxon>
        <taxon>Pezizomycotina</taxon>
        <taxon>Orbiliomycetes</taxon>
        <taxon>Orbiliales</taxon>
        <taxon>Orbiliaceae</taxon>
        <taxon>Orbilia</taxon>
    </lineage>
</organism>
<comment type="caution">
    <text evidence="1">The sequence shown here is derived from an EMBL/GenBank/DDBJ whole genome shotgun (WGS) entry which is preliminary data.</text>
</comment>
<accession>A0A7C8TX63</accession>
<evidence type="ECO:0000313" key="1">
    <source>
        <dbReference type="EMBL" id="TGJ67661.1"/>
    </source>
</evidence>
<dbReference type="Proteomes" id="UP000297595">
    <property type="component" value="Unassembled WGS sequence"/>
</dbReference>
<sequence>MARESDGTLDSNDSSMRSRLTFRNFPPYGLGSVLMMLQFGSQHANPYLSASVFADTRYLIQPEEPSRTRRRSEAKVIRLVSSLSVSHCLYRHVTRRLKIQTTAAFWGSYYSWKAYKILKVYNLEAKLILQASWGP</sequence>
<evidence type="ECO:0000313" key="2">
    <source>
        <dbReference type="Proteomes" id="UP000297595"/>
    </source>
</evidence>
<reference evidence="1 2" key="1">
    <citation type="submission" date="2019-03" db="EMBL/GenBank/DDBJ databases">
        <title>Nematode-trapping fungi genome.</title>
        <authorList>
            <person name="Vidal-Diez De Ulzurrun G."/>
        </authorList>
    </citation>
    <scope>NUCLEOTIDE SEQUENCE [LARGE SCALE GENOMIC DNA]</scope>
    <source>
        <strain evidence="1 2">TWF154</strain>
    </source>
</reference>
<dbReference type="AlphaFoldDB" id="A0A7C8TX63"/>
<dbReference type="EMBL" id="SOZJ01000004">
    <property type="protein sequence ID" value="TGJ67661.1"/>
    <property type="molecule type" value="Genomic_DNA"/>
</dbReference>